<comment type="caution">
    <text evidence="1">The sequence shown here is derived from an EMBL/GenBank/DDBJ whole genome shotgun (WGS) entry which is preliminary data.</text>
</comment>
<dbReference type="InterPro" id="IPR032710">
    <property type="entry name" value="NTF2-like_dom_sf"/>
</dbReference>
<dbReference type="Pfam" id="PF07366">
    <property type="entry name" value="SnoaL"/>
    <property type="match status" value="1"/>
</dbReference>
<dbReference type="EMBL" id="JAANHS010000009">
    <property type="protein sequence ID" value="NHB77617.1"/>
    <property type="molecule type" value="Genomic_DNA"/>
</dbReference>
<dbReference type="SUPFAM" id="SSF54427">
    <property type="entry name" value="NTF2-like"/>
    <property type="match status" value="1"/>
</dbReference>
<evidence type="ECO:0000313" key="2">
    <source>
        <dbReference type="Proteomes" id="UP001515660"/>
    </source>
</evidence>
<dbReference type="PANTHER" id="PTHR38436">
    <property type="entry name" value="POLYKETIDE CYCLASE SNOAL-LIKE DOMAIN"/>
    <property type="match status" value="1"/>
</dbReference>
<evidence type="ECO:0000313" key="1">
    <source>
        <dbReference type="EMBL" id="NHB77617.1"/>
    </source>
</evidence>
<proteinExistence type="predicted"/>
<keyword evidence="2" id="KW-1185">Reference proteome</keyword>
<organism evidence="1 2">
    <name type="scientific">Rhodobacter calidifons</name>
    <dbReference type="NCBI Taxonomy" id="2715277"/>
    <lineage>
        <taxon>Bacteria</taxon>
        <taxon>Pseudomonadati</taxon>
        <taxon>Pseudomonadota</taxon>
        <taxon>Alphaproteobacteria</taxon>
        <taxon>Rhodobacterales</taxon>
        <taxon>Rhodobacter group</taxon>
        <taxon>Rhodobacter</taxon>
    </lineage>
</organism>
<dbReference type="PANTHER" id="PTHR38436:SF1">
    <property type="entry name" value="ESTER CYCLASE"/>
    <property type="match status" value="1"/>
</dbReference>
<dbReference type="InterPro" id="IPR009959">
    <property type="entry name" value="Cyclase_SnoaL-like"/>
</dbReference>
<protein>
    <submittedName>
        <fullName evidence="1">Ester cyclase</fullName>
    </submittedName>
</protein>
<dbReference type="Proteomes" id="UP001515660">
    <property type="component" value="Unassembled WGS sequence"/>
</dbReference>
<gene>
    <name evidence="1" type="ORF">G8O29_12850</name>
</gene>
<reference evidence="1 2" key="1">
    <citation type="journal article" date="2022" name="Microorganisms">
        <title>Genome Sequence and Characterization of a Xanthorhodopsin-Containing, Aerobic Anoxygenic Phototrophic Rhodobacter Species, Isolated from Mesophilic Conditions at Yellowstone National Park.</title>
        <authorList>
            <person name="Kyndt J.A."/>
            <person name="Robertson S."/>
            <person name="Shoffstall I.B."/>
            <person name="Ramaley R.F."/>
            <person name="Meyer T.E."/>
        </authorList>
    </citation>
    <scope>NUCLEOTIDE SEQUENCE [LARGE SCALE GENOMIC DNA]</scope>
    <source>
        <strain evidence="1 2">M37P</strain>
    </source>
</reference>
<dbReference type="Gene3D" id="3.10.450.50">
    <property type="match status" value="1"/>
</dbReference>
<accession>A0ABX0G9L7</accession>
<sequence length="167" mass="18779">MDATGTQRARSLASLAAVRRMEDALGRGETDMTPYFTPDFLWRGNRGCGTKKGIAEFRRNWPRPLRAAFTDRVYLTERMIADGDWAACFGHIEATHSGPFMGIAPTGQRVRIPYMDCWRIEDGRIADNPVFVDFAEVLFQLGRDVFGGEGWESFDDGRREPPAPEGT</sequence>
<name>A0ABX0G9L7_9RHOB</name>